<name>A0A838YA68_9NEIS</name>
<gene>
    <name evidence="3" type="ORF">H2Z84_13735</name>
</gene>
<feature type="transmembrane region" description="Helical" evidence="2">
    <location>
        <begin position="42"/>
        <end position="64"/>
    </location>
</feature>
<dbReference type="AlphaFoldDB" id="A0A838YA68"/>
<evidence type="ECO:0000313" key="4">
    <source>
        <dbReference type="Proteomes" id="UP000545606"/>
    </source>
</evidence>
<keyword evidence="2" id="KW-0472">Membrane</keyword>
<evidence type="ECO:0000256" key="1">
    <source>
        <dbReference type="SAM" id="MobiDB-lite"/>
    </source>
</evidence>
<organism evidence="3 4">
    <name type="scientific">Aquitalea aquatica</name>
    <dbReference type="NCBI Taxonomy" id="3044273"/>
    <lineage>
        <taxon>Bacteria</taxon>
        <taxon>Pseudomonadati</taxon>
        <taxon>Pseudomonadota</taxon>
        <taxon>Betaproteobacteria</taxon>
        <taxon>Neisseriales</taxon>
        <taxon>Chromobacteriaceae</taxon>
        <taxon>Aquitalea</taxon>
    </lineage>
</organism>
<dbReference type="EMBL" id="JACERN010000033">
    <property type="protein sequence ID" value="MBA4709439.1"/>
    <property type="molecule type" value="Genomic_DNA"/>
</dbReference>
<feature type="compositionally biased region" description="Basic and acidic residues" evidence="1">
    <location>
        <begin position="1"/>
        <end position="13"/>
    </location>
</feature>
<accession>A0A838YA68</accession>
<keyword evidence="2" id="KW-0812">Transmembrane</keyword>
<feature type="region of interest" description="Disordered" evidence="1">
    <location>
        <begin position="1"/>
        <end position="25"/>
    </location>
</feature>
<protein>
    <submittedName>
        <fullName evidence="3">Uncharacterized protein</fullName>
    </submittedName>
</protein>
<sequence>MKHQHSNDDAQHDHAHHHGAAAHQHLTAANLRPPVSLLAMSAWQRLALALLVLAGLWGVVLWALQEAA</sequence>
<evidence type="ECO:0000313" key="3">
    <source>
        <dbReference type="EMBL" id="MBA4709439.1"/>
    </source>
</evidence>
<proteinExistence type="predicted"/>
<comment type="caution">
    <text evidence="3">The sequence shown here is derived from an EMBL/GenBank/DDBJ whole genome shotgun (WGS) entry which is preliminary data.</text>
</comment>
<evidence type="ECO:0000256" key="2">
    <source>
        <dbReference type="SAM" id="Phobius"/>
    </source>
</evidence>
<dbReference type="Proteomes" id="UP000545606">
    <property type="component" value="Unassembled WGS sequence"/>
</dbReference>
<reference evidence="3 4" key="1">
    <citation type="submission" date="2020-07" db="EMBL/GenBank/DDBJ databases">
        <title>Draft genome sequence of violacein-producing bacteria and related species.</title>
        <authorList>
            <person name="Wilson H.S."/>
            <person name="De Leon M.E."/>
        </authorList>
    </citation>
    <scope>NUCLEOTIDE SEQUENCE [LARGE SCALE GENOMIC DNA]</scope>
    <source>
        <strain evidence="3 4">HSC-21Su07</strain>
    </source>
</reference>
<keyword evidence="2" id="KW-1133">Transmembrane helix</keyword>
<keyword evidence="4" id="KW-1185">Reference proteome</keyword>
<dbReference type="RefSeq" id="WP_181836625.1">
    <property type="nucleotide sequence ID" value="NZ_JACERN010000033.1"/>
</dbReference>